<name>A0A8J3VBW1_9ACTN</name>
<proteinExistence type="predicted"/>
<dbReference type="Proteomes" id="UP000630097">
    <property type="component" value="Unassembled WGS sequence"/>
</dbReference>
<gene>
    <name evidence="1" type="ORF">Pka01_70510</name>
</gene>
<evidence type="ECO:0000313" key="2">
    <source>
        <dbReference type="Proteomes" id="UP000630097"/>
    </source>
</evidence>
<organism evidence="1 2">
    <name type="scientific">Planotetraspora kaengkrachanensis</name>
    <dbReference type="NCBI Taxonomy" id="575193"/>
    <lineage>
        <taxon>Bacteria</taxon>
        <taxon>Bacillati</taxon>
        <taxon>Actinomycetota</taxon>
        <taxon>Actinomycetes</taxon>
        <taxon>Streptosporangiales</taxon>
        <taxon>Streptosporangiaceae</taxon>
        <taxon>Planotetraspora</taxon>
    </lineage>
</organism>
<accession>A0A8J3VBW1</accession>
<comment type="caution">
    <text evidence="1">The sequence shown here is derived from an EMBL/GenBank/DDBJ whole genome shotgun (WGS) entry which is preliminary data.</text>
</comment>
<keyword evidence="2" id="KW-1185">Reference proteome</keyword>
<dbReference type="EMBL" id="BONV01000044">
    <property type="protein sequence ID" value="GIG83924.1"/>
    <property type="molecule type" value="Genomic_DNA"/>
</dbReference>
<dbReference type="AlphaFoldDB" id="A0A8J3VBW1"/>
<protein>
    <submittedName>
        <fullName evidence="1">Uncharacterized protein</fullName>
    </submittedName>
</protein>
<evidence type="ECO:0000313" key="1">
    <source>
        <dbReference type="EMBL" id="GIG83924.1"/>
    </source>
</evidence>
<sequence length="260" mass="28140">MLGVTAFEGSEQGMRPMSIEMRPPAAAAVAGALDYYLVLPERRDDGTPADGIVVEEFVLGGDHTAIGLDCAGWTAADGQWWSSAAFSRGMRGEPDLRRRVAAVPRRDAEAVYRRLGGGELPSETELRSLFRDREPLGEPPLLLGSPDVPDGFHDRRLYRVLFAGELAGEGLAHLLAGWRMTPPGDFADPRARVAGTARLSVAGDLFSWDLRRIGPGVAWCLDLTACLAGPSDAAVRPLLRQLTTAMRYEGLIPVTIERFS</sequence>
<reference evidence="1 2" key="1">
    <citation type="submission" date="2021-01" db="EMBL/GenBank/DDBJ databases">
        <title>Whole genome shotgun sequence of Planotetraspora kaengkrachanensis NBRC 104272.</title>
        <authorList>
            <person name="Komaki H."/>
            <person name="Tamura T."/>
        </authorList>
    </citation>
    <scope>NUCLEOTIDE SEQUENCE [LARGE SCALE GENOMIC DNA]</scope>
    <source>
        <strain evidence="1 2">NBRC 104272</strain>
    </source>
</reference>